<keyword evidence="2" id="KW-1185">Reference proteome</keyword>
<proteinExistence type="predicted"/>
<name>A0ABC8L4T6_ERUVS</name>
<organism evidence="1 2">
    <name type="scientific">Eruca vesicaria subsp. sativa</name>
    <name type="common">Garden rocket</name>
    <name type="synonym">Eruca sativa</name>
    <dbReference type="NCBI Taxonomy" id="29727"/>
    <lineage>
        <taxon>Eukaryota</taxon>
        <taxon>Viridiplantae</taxon>
        <taxon>Streptophyta</taxon>
        <taxon>Embryophyta</taxon>
        <taxon>Tracheophyta</taxon>
        <taxon>Spermatophyta</taxon>
        <taxon>Magnoliopsida</taxon>
        <taxon>eudicotyledons</taxon>
        <taxon>Gunneridae</taxon>
        <taxon>Pentapetalae</taxon>
        <taxon>rosids</taxon>
        <taxon>malvids</taxon>
        <taxon>Brassicales</taxon>
        <taxon>Brassicaceae</taxon>
        <taxon>Brassiceae</taxon>
        <taxon>Eruca</taxon>
    </lineage>
</organism>
<reference evidence="1 2" key="1">
    <citation type="submission" date="2022-03" db="EMBL/GenBank/DDBJ databases">
        <authorList>
            <person name="Macdonald S."/>
            <person name="Ahmed S."/>
            <person name="Newling K."/>
        </authorList>
    </citation>
    <scope>NUCLEOTIDE SEQUENCE [LARGE SCALE GENOMIC DNA]</scope>
</reference>
<accession>A0ABC8L4T6</accession>
<comment type="caution">
    <text evidence="1">The sequence shown here is derived from an EMBL/GenBank/DDBJ whole genome shotgun (WGS) entry which is preliminary data.</text>
</comment>
<dbReference type="EMBL" id="CAKOAT010456265">
    <property type="protein sequence ID" value="CAH8375266.1"/>
    <property type="molecule type" value="Genomic_DNA"/>
</dbReference>
<dbReference type="AlphaFoldDB" id="A0ABC8L4T6"/>
<gene>
    <name evidence="1" type="ORF">ERUC_LOCUS32162</name>
</gene>
<dbReference type="PANTHER" id="PTHR14000:SF17">
    <property type="entry name" value="MYB-LIKE DOMAIN-CONTAINING PROTEIN"/>
    <property type="match status" value="1"/>
</dbReference>
<dbReference type="PANTHER" id="PTHR14000">
    <property type="entry name" value="FINGER CCCH DOMAIN PROTEIN, PUTATIVE (DUF3755)-RELATED"/>
    <property type="match status" value="1"/>
</dbReference>
<evidence type="ECO:0000313" key="1">
    <source>
        <dbReference type="EMBL" id="CAH8375266.1"/>
    </source>
</evidence>
<protein>
    <submittedName>
        <fullName evidence="1">Uncharacterized protein</fullName>
    </submittedName>
</protein>
<evidence type="ECO:0000313" key="2">
    <source>
        <dbReference type="Proteomes" id="UP001642260"/>
    </source>
</evidence>
<dbReference type="Proteomes" id="UP001642260">
    <property type="component" value="Unassembled WGS sequence"/>
</dbReference>
<sequence>MDLASNGAYLTVKECFWKKVSKMVPDKSAQECFDRVNSDLITPLQPQPRSRARKKTNLSPFLHFSPSASKLLLKPNSTEVKKRQTRRNNLSKKAIRHLLEKEIHMEQGLGLGKEQGIT</sequence>